<dbReference type="InterPro" id="IPR036691">
    <property type="entry name" value="Endo/exonu/phosph_ase_sf"/>
</dbReference>
<keyword evidence="1" id="KW-1185">Reference proteome</keyword>
<proteinExistence type="predicted"/>
<dbReference type="WBParaSite" id="Hba_09798">
    <property type="protein sequence ID" value="Hba_09798"/>
    <property type="gene ID" value="Hba_09798"/>
</dbReference>
<evidence type="ECO:0000313" key="2">
    <source>
        <dbReference type="WBParaSite" id="Hba_09798"/>
    </source>
</evidence>
<protein>
    <submittedName>
        <fullName evidence="2">DUF3841 domain-containing protein</fullName>
    </submittedName>
</protein>
<dbReference type="AlphaFoldDB" id="A0A1I7WX90"/>
<organism evidence="1 2">
    <name type="scientific">Heterorhabditis bacteriophora</name>
    <name type="common">Entomopathogenic nematode worm</name>
    <dbReference type="NCBI Taxonomy" id="37862"/>
    <lineage>
        <taxon>Eukaryota</taxon>
        <taxon>Metazoa</taxon>
        <taxon>Ecdysozoa</taxon>
        <taxon>Nematoda</taxon>
        <taxon>Chromadorea</taxon>
        <taxon>Rhabditida</taxon>
        <taxon>Rhabditina</taxon>
        <taxon>Rhabditomorpha</taxon>
        <taxon>Strongyloidea</taxon>
        <taxon>Heterorhabditidae</taxon>
        <taxon>Heterorhabditis</taxon>
    </lineage>
</organism>
<dbReference type="Gene3D" id="3.60.10.10">
    <property type="entry name" value="Endonuclease/exonuclease/phosphatase"/>
    <property type="match status" value="1"/>
</dbReference>
<dbReference type="Proteomes" id="UP000095283">
    <property type="component" value="Unplaced"/>
</dbReference>
<name>A0A1I7WX90_HETBA</name>
<sequence length="129" mass="15025">MASDVGKKVMVLADSGRKSIVRCGVSKYPIECIDEPTICENIMTWCQRDIPDGCFRLISYNILADLYLDLSGSQDKLFFPYCPKEYQSYEYRYPMILKELKGNLVICCHYFIFLKSHLSFIFCSCCFFK</sequence>
<evidence type="ECO:0000313" key="1">
    <source>
        <dbReference type="Proteomes" id="UP000095283"/>
    </source>
</evidence>
<accession>A0A1I7WX90</accession>
<reference evidence="2" key="1">
    <citation type="submission" date="2016-11" db="UniProtKB">
        <authorList>
            <consortium name="WormBaseParasite"/>
        </authorList>
    </citation>
    <scope>IDENTIFICATION</scope>
</reference>